<protein>
    <recommendedName>
        <fullName evidence="3">Interleukin-6</fullName>
    </recommendedName>
</protein>
<name>A0A3P9LNK0_ORYLA</name>
<dbReference type="PROSITE" id="PS00254">
    <property type="entry name" value="INTERLEUKIN_6"/>
    <property type="match status" value="1"/>
</dbReference>
<evidence type="ECO:0000313" key="13">
    <source>
        <dbReference type="Proteomes" id="UP000265180"/>
    </source>
</evidence>
<reference evidence="12" key="3">
    <citation type="submission" date="2025-08" db="UniProtKB">
        <authorList>
            <consortium name="Ensembl"/>
        </authorList>
    </citation>
    <scope>IDENTIFICATION</scope>
    <source>
        <strain evidence="12">HNI</strain>
    </source>
</reference>
<keyword evidence="11" id="KW-1133">Transmembrane helix</keyword>
<organism evidence="12 13">
    <name type="scientific">Oryzias latipes</name>
    <name type="common">Japanese rice fish</name>
    <name type="synonym">Japanese killifish</name>
    <dbReference type="NCBI Taxonomy" id="8090"/>
    <lineage>
        <taxon>Eukaryota</taxon>
        <taxon>Metazoa</taxon>
        <taxon>Chordata</taxon>
        <taxon>Craniata</taxon>
        <taxon>Vertebrata</taxon>
        <taxon>Euteleostomi</taxon>
        <taxon>Actinopterygii</taxon>
        <taxon>Neopterygii</taxon>
        <taxon>Teleostei</taxon>
        <taxon>Neoteleostei</taxon>
        <taxon>Acanthomorphata</taxon>
        <taxon>Ovalentaria</taxon>
        <taxon>Atherinomorphae</taxon>
        <taxon>Beloniformes</taxon>
        <taxon>Adrianichthyidae</taxon>
        <taxon>Oryziinae</taxon>
        <taxon>Oryzias</taxon>
    </lineage>
</organism>
<dbReference type="Proteomes" id="UP000265180">
    <property type="component" value="Chromosome 11"/>
</dbReference>
<dbReference type="GO" id="GO:0006953">
    <property type="term" value="P:acute-phase response"/>
    <property type="evidence" value="ECO:0007669"/>
    <property type="project" value="UniProtKB-KW"/>
</dbReference>
<evidence type="ECO:0000256" key="3">
    <source>
        <dbReference type="ARBA" id="ARBA00019464"/>
    </source>
</evidence>
<keyword evidence="11" id="KW-0812">Transmembrane</keyword>
<keyword evidence="6" id="KW-0964">Secreted</keyword>
<evidence type="ECO:0000256" key="7">
    <source>
        <dbReference type="ARBA" id="ARBA00023030"/>
    </source>
</evidence>
<evidence type="ECO:0000256" key="9">
    <source>
        <dbReference type="ARBA" id="ARBA00023441"/>
    </source>
</evidence>
<dbReference type="SUPFAM" id="SSF47266">
    <property type="entry name" value="4-helical cytokines"/>
    <property type="match status" value="1"/>
</dbReference>
<evidence type="ECO:0000256" key="11">
    <source>
        <dbReference type="SAM" id="Phobius"/>
    </source>
</evidence>
<keyword evidence="5" id="KW-0202">Cytokine</keyword>
<feature type="region of interest" description="Disordered" evidence="10">
    <location>
        <begin position="240"/>
        <end position="260"/>
    </location>
</feature>
<dbReference type="AlphaFoldDB" id="A0A3P9LNK0"/>
<reference evidence="12" key="4">
    <citation type="submission" date="2025-09" db="UniProtKB">
        <authorList>
            <consortium name="Ensembl"/>
        </authorList>
    </citation>
    <scope>IDENTIFICATION</scope>
    <source>
        <strain evidence="12">HNI</strain>
    </source>
</reference>
<comment type="similarity">
    <text evidence="2">Belongs to the IL-6 superfamily.</text>
</comment>
<dbReference type="InterPro" id="IPR009079">
    <property type="entry name" value="4_helix_cytokine-like_core"/>
</dbReference>
<comment type="function">
    <text evidence="9">Cytokine with a wide variety of biological functions in immunity, tissue regeneration, and metabolism. Binds to IL6R, then the complex associates to the signaling subunit IL6ST/gp130 to trigger the intracellular IL6-signaling pathway. The interaction with the membrane-bound IL6R and IL6ST stimulates 'classic signaling', whereas the binding of IL6 and soluble IL6R to IL6ST stimulates 'trans-signaling'. Alternatively, 'cluster signaling' occurs when membrane-bound IL6:IL6R complexes on transmitter cells activate IL6ST receptors on neighboring receiver cells.</text>
</comment>
<evidence type="ECO:0000256" key="4">
    <source>
        <dbReference type="ARBA" id="ARBA00022486"/>
    </source>
</evidence>
<dbReference type="Gene3D" id="1.20.1250.10">
    <property type="match status" value="1"/>
</dbReference>
<dbReference type="GO" id="GO:0006955">
    <property type="term" value="P:immune response"/>
    <property type="evidence" value="ECO:0007669"/>
    <property type="project" value="InterPro"/>
</dbReference>
<keyword evidence="11" id="KW-0472">Membrane</keyword>
<dbReference type="PANTHER" id="PTHR48494">
    <property type="entry name" value="INTERLEUKIN-6"/>
    <property type="match status" value="1"/>
</dbReference>
<dbReference type="Pfam" id="PF00489">
    <property type="entry name" value="IL6"/>
    <property type="match status" value="1"/>
</dbReference>
<evidence type="ECO:0000256" key="10">
    <source>
        <dbReference type="SAM" id="MobiDB-lite"/>
    </source>
</evidence>
<dbReference type="GO" id="GO:0005615">
    <property type="term" value="C:extracellular space"/>
    <property type="evidence" value="ECO:0007669"/>
    <property type="project" value="UniProtKB-KW"/>
</dbReference>
<dbReference type="PANTHER" id="PTHR48494:SF1">
    <property type="entry name" value="INTERLEUKIN-6"/>
    <property type="match status" value="1"/>
</dbReference>
<dbReference type="InterPro" id="IPR030474">
    <property type="entry name" value="IL-6/GCSF/MGF"/>
</dbReference>
<reference evidence="12 13" key="2">
    <citation type="submission" date="2017-04" db="EMBL/GenBank/DDBJ databases">
        <title>CpG methylation of centromeres and impact of large insertions on vertebrate speciation.</title>
        <authorList>
            <person name="Ichikawa K."/>
            <person name="Yoshimura J."/>
            <person name="Morishita S."/>
        </authorList>
    </citation>
    <scope>NUCLEOTIDE SEQUENCE</scope>
    <source>
        <strain evidence="12 13">HNI</strain>
    </source>
</reference>
<dbReference type="GO" id="GO:0005125">
    <property type="term" value="F:cytokine activity"/>
    <property type="evidence" value="ECO:0007669"/>
    <property type="project" value="UniProtKB-KW"/>
</dbReference>
<comment type="subcellular location">
    <subcellularLocation>
        <location evidence="1">Secreted</location>
    </subcellularLocation>
</comment>
<dbReference type="PRINTS" id="PR00433">
    <property type="entry name" value="IL6GCSFMGF"/>
</dbReference>
<dbReference type="GO" id="GO:0005138">
    <property type="term" value="F:interleukin-6 receptor binding"/>
    <property type="evidence" value="ECO:0007669"/>
    <property type="project" value="InterPro"/>
</dbReference>
<evidence type="ECO:0000256" key="2">
    <source>
        <dbReference type="ARBA" id="ARBA00007432"/>
    </source>
</evidence>
<evidence type="ECO:0000313" key="12">
    <source>
        <dbReference type="Ensembl" id="ENSORLP00020022178.1"/>
    </source>
</evidence>
<keyword evidence="4" id="KW-0011">Acute phase</keyword>
<dbReference type="InterPro" id="IPR003574">
    <property type="entry name" value="IL-6-like"/>
</dbReference>
<dbReference type="FunFam" id="1.20.1250.10:FF:000062">
    <property type="entry name" value="Uncharacterized protein"/>
    <property type="match status" value="1"/>
</dbReference>
<dbReference type="InterPro" id="IPR030473">
    <property type="entry name" value="IL6/GCSF/MGF_CS"/>
</dbReference>
<accession>A0A3P9LNK0</accession>
<feature type="transmembrane region" description="Helical" evidence="11">
    <location>
        <begin position="35"/>
        <end position="57"/>
    </location>
</feature>
<evidence type="ECO:0000256" key="6">
    <source>
        <dbReference type="ARBA" id="ARBA00022525"/>
    </source>
</evidence>
<evidence type="ECO:0000256" key="5">
    <source>
        <dbReference type="ARBA" id="ARBA00022514"/>
    </source>
</evidence>
<dbReference type="Ensembl" id="ENSORLT00020012702.1">
    <property type="protein sequence ID" value="ENSORLP00020022178.1"/>
    <property type="gene ID" value="ENSORLG00020000033.1"/>
</dbReference>
<dbReference type="SMART" id="SM00126">
    <property type="entry name" value="IL6"/>
    <property type="match status" value="1"/>
</dbReference>
<dbReference type="GO" id="GO:0030154">
    <property type="term" value="P:cell differentiation"/>
    <property type="evidence" value="ECO:0007669"/>
    <property type="project" value="InterPro"/>
</dbReference>
<evidence type="ECO:0000256" key="1">
    <source>
        <dbReference type="ARBA" id="ARBA00004613"/>
    </source>
</evidence>
<proteinExistence type="inferred from homology"/>
<keyword evidence="8" id="KW-1015">Disulfide bond</keyword>
<dbReference type="GO" id="GO:0008083">
    <property type="term" value="F:growth factor activity"/>
    <property type="evidence" value="ECO:0007669"/>
    <property type="project" value="UniProtKB-KW"/>
</dbReference>
<sequence length="260" mass="29026">MPSTCSKLFVDCGAFALPLFSSFISVLPPCTDPRLLIAALLLLCTSAAAAAAAAAALTDAPPDLLAGETSGEGSVEEAPPLASNIWRTWERLIEATKQHQREFEQEFQGNVDYILLDGHKRSAFPVKCPMSNYSKEACLQRLAQGLLVYTVLLKQVEKEYPDNSILREIKPGIPLLVAQIKEKMKRSERVPAPSSSQEEQLLKQLDSPDTFQRRMTAHSILSHLRFFLIDGKRAFRKWETPRRQKVNPSYSHPSLQKFGC</sequence>
<feature type="transmembrane region" description="Helical" evidence="11">
    <location>
        <begin position="6"/>
        <end position="28"/>
    </location>
</feature>
<reference key="1">
    <citation type="journal article" date="2007" name="Nature">
        <title>The medaka draft genome and insights into vertebrate genome evolution.</title>
        <authorList>
            <person name="Kasahara M."/>
            <person name="Naruse K."/>
            <person name="Sasaki S."/>
            <person name="Nakatani Y."/>
            <person name="Qu W."/>
            <person name="Ahsan B."/>
            <person name="Yamada T."/>
            <person name="Nagayasu Y."/>
            <person name="Doi K."/>
            <person name="Kasai Y."/>
            <person name="Jindo T."/>
            <person name="Kobayashi D."/>
            <person name="Shimada A."/>
            <person name="Toyoda A."/>
            <person name="Kuroki Y."/>
            <person name="Fujiyama A."/>
            <person name="Sasaki T."/>
            <person name="Shimizu A."/>
            <person name="Asakawa S."/>
            <person name="Shimizu N."/>
            <person name="Hashimoto S."/>
            <person name="Yang J."/>
            <person name="Lee Y."/>
            <person name="Matsushima K."/>
            <person name="Sugano S."/>
            <person name="Sakaizumi M."/>
            <person name="Narita T."/>
            <person name="Ohishi K."/>
            <person name="Haga S."/>
            <person name="Ohta F."/>
            <person name="Nomoto H."/>
            <person name="Nogata K."/>
            <person name="Morishita T."/>
            <person name="Endo T."/>
            <person name="Shin-I T."/>
            <person name="Takeda H."/>
            <person name="Morishita S."/>
            <person name="Kohara Y."/>
        </authorList>
    </citation>
    <scope>NUCLEOTIDE SEQUENCE [LARGE SCALE GENOMIC DNA]</scope>
    <source>
        <strain>Hd-rR</strain>
    </source>
</reference>
<keyword evidence="7" id="KW-0339">Growth factor</keyword>
<evidence type="ECO:0000256" key="8">
    <source>
        <dbReference type="ARBA" id="ARBA00023157"/>
    </source>
</evidence>